<dbReference type="RefSeq" id="WP_073340615.1">
    <property type="nucleotide sequence ID" value="NZ_FQXM01000032.1"/>
</dbReference>
<dbReference type="GO" id="GO:0055091">
    <property type="term" value="P:phospholipid homeostasis"/>
    <property type="evidence" value="ECO:0007669"/>
    <property type="project" value="TreeGrafter"/>
</dbReference>
<dbReference type="Pfam" id="PF09924">
    <property type="entry name" value="LPG_synthase_C"/>
    <property type="match status" value="1"/>
</dbReference>
<evidence type="ECO:0000313" key="9">
    <source>
        <dbReference type="Proteomes" id="UP000184447"/>
    </source>
</evidence>
<comment type="subcellular location">
    <subcellularLocation>
        <location evidence="1">Cell membrane</location>
        <topology evidence="1">Multi-pass membrane protein</topology>
    </subcellularLocation>
</comment>
<keyword evidence="3 6" id="KW-0812">Transmembrane</keyword>
<dbReference type="GO" id="GO:0005886">
    <property type="term" value="C:plasma membrane"/>
    <property type="evidence" value="ECO:0007669"/>
    <property type="project" value="UniProtKB-SubCell"/>
</dbReference>
<protein>
    <submittedName>
        <fullName evidence="8">Phosphatidylglycerol lysyltransferase</fullName>
    </submittedName>
</protein>
<dbReference type="AlphaFoldDB" id="A0A1M5XM64"/>
<evidence type="ECO:0000256" key="3">
    <source>
        <dbReference type="ARBA" id="ARBA00022692"/>
    </source>
</evidence>
<organism evidence="8 9">
    <name type="scientific">Clostridium grantii DSM 8605</name>
    <dbReference type="NCBI Taxonomy" id="1121316"/>
    <lineage>
        <taxon>Bacteria</taxon>
        <taxon>Bacillati</taxon>
        <taxon>Bacillota</taxon>
        <taxon>Clostridia</taxon>
        <taxon>Eubacteriales</taxon>
        <taxon>Clostridiaceae</taxon>
        <taxon>Clostridium</taxon>
    </lineage>
</organism>
<dbReference type="InterPro" id="IPR024320">
    <property type="entry name" value="LPG_synthase_C"/>
</dbReference>
<reference evidence="8 9" key="1">
    <citation type="submission" date="2016-11" db="EMBL/GenBank/DDBJ databases">
        <authorList>
            <person name="Jaros S."/>
            <person name="Januszkiewicz K."/>
            <person name="Wedrychowicz H."/>
        </authorList>
    </citation>
    <scope>NUCLEOTIDE SEQUENCE [LARGE SCALE GENOMIC DNA]</scope>
    <source>
        <strain evidence="8 9">DSM 8605</strain>
    </source>
</reference>
<dbReference type="InterPro" id="IPR051211">
    <property type="entry name" value="PG_lysyltransferase"/>
</dbReference>
<feature type="transmembrane region" description="Helical" evidence="6">
    <location>
        <begin position="55"/>
        <end position="76"/>
    </location>
</feature>
<evidence type="ECO:0000256" key="1">
    <source>
        <dbReference type="ARBA" id="ARBA00004651"/>
    </source>
</evidence>
<dbReference type="Proteomes" id="UP000184447">
    <property type="component" value="Unassembled WGS sequence"/>
</dbReference>
<feature type="transmembrane region" description="Helical" evidence="6">
    <location>
        <begin position="106"/>
        <end position="127"/>
    </location>
</feature>
<dbReference type="PANTHER" id="PTHR34697:SF2">
    <property type="entry name" value="PHOSPHATIDYLGLYCEROL LYSYLTRANSFERASE"/>
    <property type="match status" value="1"/>
</dbReference>
<evidence type="ECO:0000259" key="7">
    <source>
        <dbReference type="Pfam" id="PF09924"/>
    </source>
</evidence>
<keyword evidence="8" id="KW-0808">Transferase</keyword>
<dbReference type="EMBL" id="FQXM01000032">
    <property type="protein sequence ID" value="SHI00945.1"/>
    <property type="molecule type" value="Genomic_DNA"/>
</dbReference>
<feature type="transmembrane region" description="Helical" evidence="6">
    <location>
        <begin position="139"/>
        <end position="159"/>
    </location>
</feature>
<feature type="transmembrane region" description="Helical" evidence="6">
    <location>
        <begin position="12"/>
        <end position="35"/>
    </location>
</feature>
<keyword evidence="4 6" id="KW-1133">Transmembrane helix</keyword>
<sequence>MKKEKFGIIKILVQNLAILMIVFSGIANIVLSMPYRFDELSFFGNYYSKINTETMAIHGALKSIIGFILLTLSYRLYKRMKSAWIITLVTIGISATLHIVNSYTIFNFFTMFEIFIILVLGFSYKDFTRSSDPLSTKNAIMLALLSIVFVVINTAIRLFQLRANYNGVVYFWDSIVNSIKLLFLMDTSVIKATTNLGKIYVDASIGLNWVFIISALLLVLKPIVYNPIISSKDRKKVLELVNNYGQNPMSYLAIEKDKKYFFGNLSEGVIAYGLVKDVMVCCGDMICAEEEAPLFIKEFMSFCKRNKYSVIFINVTDKFLSLYNDLGFQSVKYGEDATFKLSEYNLAGGKIAKVRAAINHANKAGILVSEYKPLEHKDMKIENEINEVSNEWLKSKKSGELSFMLGGVGLEEPLGRRYFFAKDANDKILGFVVFVPYDANKGYLADITRRRNDAPQGVLEKIIYDAFMIMKEEGVVWGNMGLVPLANLREENEKVKTVTLLFEFIYENLNNFYGFKPLYKAKEKYAPTHWVPRYLVYNPKLITPQMAYAIVKIQNPKGIKDYILPIMNQKSFIKRKTTE</sequence>
<name>A0A1M5XM64_9CLOT</name>
<keyword evidence="2" id="KW-1003">Cell membrane</keyword>
<feature type="transmembrane region" description="Helical" evidence="6">
    <location>
        <begin position="205"/>
        <end position="225"/>
    </location>
</feature>
<evidence type="ECO:0000256" key="6">
    <source>
        <dbReference type="SAM" id="Phobius"/>
    </source>
</evidence>
<evidence type="ECO:0000256" key="2">
    <source>
        <dbReference type="ARBA" id="ARBA00022475"/>
    </source>
</evidence>
<dbReference type="GO" id="GO:0016755">
    <property type="term" value="F:aminoacyltransferase activity"/>
    <property type="evidence" value="ECO:0007669"/>
    <property type="project" value="TreeGrafter"/>
</dbReference>
<evidence type="ECO:0000256" key="4">
    <source>
        <dbReference type="ARBA" id="ARBA00022989"/>
    </source>
</evidence>
<keyword evidence="9" id="KW-1185">Reference proteome</keyword>
<evidence type="ECO:0000256" key="5">
    <source>
        <dbReference type="ARBA" id="ARBA00023136"/>
    </source>
</evidence>
<feature type="domain" description="Phosphatidylglycerol lysyltransferase C-terminal" evidence="7">
    <location>
        <begin position="240"/>
        <end position="537"/>
    </location>
</feature>
<proteinExistence type="predicted"/>
<dbReference type="PANTHER" id="PTHR34697">
    <property type="entry name" value="PHOSPHATIDYLGLYCEROL LYSYLTRANSFERASE"/>
    <property type="match status" value="1"/>
</dbReference>
<feature type="transmembrane region" description="Helical" evidence="6">
    <location>
        <begin position="165"/>
        <end position="184"/>
    </location>
</feature>
<evidence type="ECO:0000313" key="8">
    <source>
        <dbReference type="EMBL" id="SHI00945.1"/>
    </source>
</evidence>
<keyword evidence="5 6" id="KW-0472">Membrane</keyword>
<gene>
    <name evidence="8" type="ORF">SAMN02745207_03781</name>
</gene>
<accession>A0A1M5XM64</accession>
<dbReference type="STRING" id="1121316.SAMN02745207_03781"/>